<dbReference type="Proteomes" id="UP000326169">
    <property type="component" value="Unassembled WGS sequence"/>
</dbReference>
<evidence type="ECO:0000259" key="7">
    <source>
        <dbReference type="PROSITE" id="PS51755"/>
    </source>
</evidence>
<evidence type="ECO:0000259" key="5">
    <source>
        <dbReference type="PROSITE" id="PS50110"/>
    </source>
</evidence>
<keyword evidence="9" id="KW-1185">Reference proteome</keyword>
<feature type="domain" description="Response regulatory" evidence="5">
    <location>
        <begin position="363"/>
        <end position="488"/>
    </location>
</feature>
<dbReference type="InterPro" id="IPR039420">
    <property type="entry name" value="WalR-like"/>
</dbReference>
<feature type="domain" description="HPt" evidence="6">
    <location>
        <begin position="247"/>
        <end position="347"/>
    </location>
</feature>
<dbReference type="Pfam" id="PF01627">
    <property type="entry name" value="Hpt"/>
    <property type="match status" value="1"/>
</dbReference>
<evidence type="ECO:0000256" key="1">
    <source>
        <dbReference type="ARBA" id="ARBA00023125"/>
    </source>
</evidence>
<evidence type="ECO:0000256" key="3">
    <source>
        <dbReference type="PROSITE-ProRule" id="PRU00169"/>
    </source>
</evidence>
<reference evidence="8 9" key="1">
    <citation type="journal article" date="2019" name="J Genomics">
        <title>The Draft Genome of a Hydrogen-producing Cyanobacterium, Arthrospira platensis NIES-46.</title>
        <authorList>
            <person name="Suzuki S."/>
            <person name="Yamaguchi H."/>
            <person name="Kawachi M."/>
        </authorList>
    </citation>
    <scope>NUCLEOTIDE SEQUENCE [LARGE SCALE GENOMIC DNA]</scope>
    <source>
        <strain evidence="8 9">NIES-46</strain>
    </source>
</reference>
<dbReference type="PANTHER" id="PTHR48111:SF15">
    <property type="entry name" value="OMPR SUBFAMILY"/>
    <property type="match status" value="1"/>
</dbReference>
<dbReference type="Gene3D" id="1.10.10.10">
    <property type="entry name" value="Winged helix-like DNA-binding domain superfamily/Winged helix DNA-binding domain"/>
    <property type="match status" value="1"/>
</dbReference>
<dbReference type="InterPro" id="IPR001789">
    <property type="entry name" value="Sig_transdc_resp-reg_receiver"/>
</dbReference>
<accession>A0A5M3TB16</accession>
<dbReference type="Pfam" id="PF00486">
    <property type="entry name" value="Trans_reg_C"/>
    <property type="match status" value="1"/>
</dbReference>
<dbReference type="EMBL" id="BIMW01000143">
    <property type="protein sequence ID" value="GCE95585.1"/>
    <property type="molecule type" value="Genomic_DNA"/>
</dbReference>
<feature type="domain" description="Response regulatory" evidence="5">
    <location>
        <begin position="2"/>
        <end position="116"/>
    </location>
</feature>
<proteinExistence type="predicted"/>
<organism evidence="8 9">
    <name type="scientific">Limnospira platensis NIES-46</name>
    <dbReference type="NCBI Taxonomy" id="1236695"/>
    <lineage>
        <taxon>Bacteria</taxon>
        <taxon>Bacillati</taxon>
        <taxon>Cyanobacteriota</taxon>
        <taxon>Cyanophyceae</taxon>
        <taxon>Oscillatoriophycideae</taxon>
        <taxon>Oscillatoriales</taxon>
        <taxon>Sirenicapillariaceae</taxon>
        <taxon>Limnospira</taxon>
    </lineage>
</organism>
<evidence type="ECO:0000259" key="6">
    <source>
        <dbReference type="PROSITE" id="PS50894"/>
    </source>
</evidence>
<evidence type="ECO:0000313" key="9">
    <source>
        <dbReference type="Proteomes" id="UP000326169"/>
    </source>
</evidence>
<gene>
    <name evidence="8" type="ORF">NIES46_36510</name>
</gene>
<dbReference type="GeneID" id="301684429"/>
<dbReference type="PANTHER" id="PTHR48111">
    <property type="entry name" value="REGULATOR OF RPOS"/>
    <property type="match status" value="1"/>
</dbReference>
<dbReference type="PROSITE" id="PS51755">
    <property type="entry name" value="OMPR_PHOB"/>
    <property type="match status" value="1"/>
</dbReference>
<feature type="modified residue" description="Phosphohistidine" evidence="2">
    <location>
        <position position="294"/>
    </location>
</feature>
<evidence type="ECO:0000313" key="8">
    <source>
        <dbReference type="EMBL" id="GCE95585.1"/>
    </source>
</evidence>
<comment type="caution">
    <text evidence="8">The sequence shown here is derived from an EMBL/GenBank/DDBJ whole genome shotgun (WGS) entry which is preliminary data.</text>
</comment>
<evidence type="ECO:0000256" key="2">
    <source>
        <dbReference type="PROSITE-ProRule" id="PRU00110"/>
    </source>
</evidence>
<feature type="domain" description="OmpR/PhoB-type" evidence="7">
    <location>
        <begin position="124"/>
        <end position="223"/>
    </location>
</feature>
<dbReference type="SUPFAM" id="SSF52172">
    <property type="entry name" value="CheY-like"/>
    <property type="match status" value="3"/>
</dbReference>
<dbReference type="Pfam" id="PF00072">
    <property type="entry name" value="Response_reg"/>
    <property type="match status" value="2"/>
</dbReference>
<dbReference type="InterPro" id="IPR011006">
    <property type="entry name" value="CheY-like_superfamily"/>
</dbReference>
<sequence>MRILLVEDDLHLADALVAMLTSQKYQVDVVNDGQQGWEYIQSSSYDLVLLDIELPLLDGISLCHQLRSHNFQVPILLLTARNNQQDKVKGLDAGADDYMVKPLDIAELSARIRALLRRSSEGTSSVFTYEKMVLDTSTCDVTYNGKPIKVTPKEYGLLELLMGDRQRTYSIDKILDKLWTFDDPPSANTVRAHIKGLRQKLKAAGAGAEFIETVYGLGYRLNQNLEKLHSATATANSEPDSDRQFQLNQSIQKVWERFRETLDDRIITIEKAIAAANDGQINLQMQKQARQEAHKLAGSLGTFGRREGSTVAREIELILQLDTPLISEHLPSLSILIDRLHQIVETDRPNNCTSDQQQIDSPRLLIIDTNEPFIQNLIIEASRHQIQAEIITEEATIRQICDRTPSGREENMLQLLPNPQVVLLNFDRYPFRQLLVDLTQQNPPIPTVVFTTQGDISKRVEVVRLGGSAFLEKPVTIERAIAVIRDVFRQHYAINTRVMIVDDDPQMLAAIQTLLQPWGIQTITLGDPRQFWKTLESSHPDLLVLDIEMPHLNGIELCQIVRNDPRWRGIPVIFVTAQTDRQIREQVFQAGADDYLTKPFTGSELATRIVNRLKRTQNLATRTDFAYH</sequence>
<name>A0A5M3TB16_LIMPL</name>
<feature type="DNA-binding region" description="OmpR/PhoB-type" evidence="4">
    <location>
        <begin position="124"/>
        <end position="223"/>
    </location>
</feature>
<dbReference type="PROSITE" id="PS50894">
    <property type="entry name" value="HPT"/>
    <property type="match status" value="1"/>
</dbReference>
<dbReference type="SMART" id="SM00448">
    <property type="entry name" value="REC"/>
    <property type="match status" value="3"/>
</dbReference>
<feature type="modified residue" description="4-aspartylphosphate" evidence="3">
    <location>
        <position position="51"/>
    </location>
</feature>
<dbReference type="InterPro" id="IPR008207">
    <property type="entry name" value="Sig_transdc_His_kin_Hpt_dom"/>
</dbReference>
<dbReference type="CDD" id="cd00383">
    <property type="entry name" value="trans_reg_C"/>
    <property type="match status" value="1"/>
</dbReference>
<evidence type="ECO:0000256" key="4">
    <source>
        <dbReference type="PROSITE-ProRule" id="PRU01091"/>
    </source>
</evidence>
<dbReference type="Gene3D" id="3.40.50.2300">
    <property type="match status" value="3"/>
</dbReference>
<dbReference type="InterPro" id="IPR001867">
    <property type="entry name" value="OmpR/PhoB-type_DNA-bd"/>
</dbReference>
<feature type="domain" description="Response regulatory" evidence="5">
    <location>
        <begin position="497"/>
        <end position="613"/>
    </location>
</feature>
<dbReference type="SUPFAM" id="SSF47226">
    <property type="entry name" value="Histidine-containing phosphotransfer domain, HPT domain"/>
    <property type="match status" value="1"/>
</dbReference>
<dbReference type="SUPFAM" id="SSF46894">
    <property type="entry name" value="C-terminal effector domain of the bipartite response regulators"/>
    <property type="match status" value="1"/>
</dbReference>
<dbReference type="Gene3D" id="1.20.120.160">
    <property type="entry name" value="HPT domain"/>
    <property type="match status" value="1"/>
</dbReference>
<comment type="caution">
    <text evidence="3">Lacks conserved residue(s) required for the propagation of feature annotation.</text>
</comment>
<protein>
    <submittedName>
        <fullName evidence="8">Two-component response regulator</fullName>
    </submittedName>
</protein>
<dbReference type="InterPro" id="IPR036388">
    <property type="entry name" value="WH-like_DNA-bd_sf"/>
</dbReference>
<dbReference type="SMART" id="SM00862">
    <property type="entry name" value="Trans_reg_C"/>
    <property type="match status" value="1"/>
</dbReference>
<dbReference type="PROSITE" id="PS50110">
    <property type="entry name" value="RESPONSE_REGULATORY"/>
    <property type="match status" value="3"/>
</dbReference>
<feature type="modified residue" description="4-aspartylphosphate" evidence="3">
    <location>
        <position position="546"/>
    </location>
</feature>
<keyword evidence="3" id="KW-0597">Phosphoprotein</keyword>
<dbReference type="InterPro" id="IPR016032">
    <property type="entry name" value="Sig_transdc_resp-reg_C-effctor"/>
</dbReference>
<dbReference type="RefSeq" id="WP_006619735.1">
    <property type="nucleotide sequence ID" value="NZ_BIMW01000143.1"/>
</dbReference>
<dbReference type="InterPro" id="IPR036641">
    <property type="entry name" value="HPT_dom_sf"/>
</dbReference>
<keyword evidence="1 4" id="KW-0238">DNA-binding</keyword>